<dbReference type="OrthoDB" id="196472at2"/>
<dbReference type="PANTHER" id="PTHR30485">
    <property type="entry name" value="NI/FE-HYDROGENASE 1 B-TYPE CYTOCHROME SUBUNIT"/>
    <property type="match status" value="1"/>
</dbReference>
<feature type="transmembrane region" description="Helical" evidence="6">
    <location>
        <begin position="39"/>
        <end position="56"/>
    </location>
</feature>
<name>A0A238K0M3_9RHOB</name>
<evidence type="ECO:0000313" key="8">
    <source>
        <dbReference type="EMBL" id="SMX35924.1"/>
    </source>
</evidence>
<protein>
    <recommendedName>
        <fullName evidence="7">Cytochrome b561 bacterial/Ni-hydrogenase domain-containing protein</fullName>
    </recommendedName>
</protein>
<dbReference type="AlphaFoldDB" id="A0A238K0M3"/>
<keyword evidence="3 6" id="KW-0812">Transmembrane</keyword>
<dbReference type="Proteomes" id="UP000207598">
    <property type="component" value="Unassembled WGS sequence"/>
</dbReference>
<evidence type="ECO:0000259" key="7">
    <source>
        <dbReference type="Pfam" id="PF01292"/>
    </source>
</evidence>
<dbReference type="InterPro" id="IPR051542">
    <property type="entry name" value="Hydrogenase_cytochrome"/>
</dbReference>
<dbReference type="GO" id="GO:0005886">
    <property type="term" value="C:plasma membrane"/>
    <property type="evidence" value="ECO:0007669"/>
    <property type="project" value="UniProtKB-SubCell"/>
</dbReference>
<sequence>MTDHRIWDPVLRLFHWSVAVLFFANAVLTDPDGDLHETLGYIIGGLLLLRLVWGLIGPRAARFASFAPTPAGVTAQLTDMAGGRKSAHLGHSPLGALMIFNLLFALAGIVVTGWLMTTNAFWGVDWVEEVHEVLVTWAEISVVVHIAAVLWESRRTGINLPRAMVTGVKRVPDTVRLEP</sequence>
<keyword evidence="9" id="KW-1185">Reference proteome</keyword>
<proteinExistence type="predicted"/>
<evidence type="ECO:0000256" key="5">
    <source>
        <dbReference type="ARBA" id="ARBA00023136"/>
    </source>
</evidence>
<evidence type="ECO:0000256" key="2">
    <source>
        <dbReference type="ARBA" id="ARBA00022475"/>
    </source>
</evidence>
<dbReference type="PANTHER" id="PTHR30485:SF2">
    <property type="entry name" value="BLL0597 PROTEIN"/>
    <property type="match status" value="1"/>
</dbReference>
<comment type="subcellular location">
    <subcellularLocation>
        <location evidence="1">Cell membrane</location>
        <topology evidence="1">Multi-pass membrane protein</topology>
    </subcellularLocation>
</comment>
<dbReference type="EMBL" id="FXYF01000002">
    <property type="protein sequence ID" value="SMX35924.1"/>
    <property type="molecule type" value="Genomic_DNA"/>
</dbReference>
<dbReference type="Pfam" id="PF01292">
    <property type="entry name" value="Ni_hydr_CYTB"/>
    <property type="match status" value="1"/>
</dbReference>
<dbReference type="GO" id="GO:0020037">
    <property type="term" value="F:heme binding"/>
    <property type="evidence" value="ECO:0007669"/>
    <property type="project" value="TreeGrafter"/>
</dbReference>
<dbReference type="Gene3D" id="1.20.950.20">
    <property type="entry name" value="Transmembrane di-heme cytochromes, Chain C"/>
    <property type="match status" value="1"/>
</dbReference>
<reference evidence="8 9" key="1">
    <citation type="submission" date="2017-05" db="EMBL/GenBank/DDBJ databases">
        <authorList>
            <person name="Song R."/>
            <person name="Chenine A.L."/>
            <person name="Ruprecht R.M."/>
        </authorList>
    </citation>
    <scope>NUCLEOTIDE SEQUENCE [LARGE SCALE GENOMIC DNA]</scope>
    <source>
        <strain evidence="8 9">CECT 8898</strain>
    </source>
</reference>
<dbReference type="RefSeq" id="WP_094019581.1">
    <property type="nucleotide sequence ID" value="NZ_FXYF01000002.1"/>
</dbReference>
<dbReference type="InterPro" id="IPR016174">
    <property type="entry name" value="Di-haem_cyt_TM"/>
</dbReference>
<organism evidence="8 9">
    <name type="scientific">Maliponia aquimaris</name>
    <dbReference type="NCBI Taxonomy" id="1673631"/>
    <lineage>
        <taxon>Bacteria</taxon>
        <taxon>Pseudomonadati</taxon>
        <taxon>Pseudomonadota</taxon>
        <taxon>Alphaproteobacteria</taxon>
        <taxon>Rhodobacterales</taxon>
        <taxon>Paracoccaceae</taxon>
        <taxon>Maliponia</taxon>
    </lineage>
</organism>
<feature type="domain" description="Cytochrome b561 bacterial/Ni-hydrogenase" evidence="7">
    <location>
        <begin position="7"/>
        <end position="167"/>
    </location>
</feature>
<gene>
    <name evidence="8" type="ORF">MAA8898_00692</name>
</gene>
<evidence type="ECO:0000256" key="3">
    <source>
        <dbReference type="ARBA" id="ARBA00022692"/>
    </source>
</evidence>
<feature type="transmembrane region" description="Helical" evidence="6">
    <location>
        <begin position="94"/>
        <end position="114"/>
    </location>
</feature>
<evidence type="ECO:0000256" key="4">
    <source>
        <dbReference type="ARBA" id="ARBA00022989"/>
    </source>
</evidence>
<keyword evidence="4 6" id="KW-1133">Transmembrane helix</keyword>
<dbReference type="GO" id="GO:0022904">
    <property type="term" value="P:respiratory electron transport chain"/>
    <property type="evidence" value="ECO:0007669"/>
    <property type="project" value="InterPro"/>
</dbReference>
<keyword evidence="2" id="KW-1003">Cell membrane</keyword>
<dbReference type="InterPro" id="IPR011577">
    <property type="entry name" value="Cyt_b561_bac/Ni-Hgenase"/>
</dbReference>
<evidence type="ECO:0000256" key="6">
    <source>
        <dbReference type="SAM" id="Phobius"/>
    </source>
</evidence>
<evidence type="ECO:0000256" key="1">
    <source>
        <dbReference type="ARBA" id="ARBA00004651"/>
    </source>
</evidence>
<dbReference type="GO" id="GO:0009055">
    <property type="term" value="F:electron transfer activity"/>
    <property type="evidence" value="ECO:0007669"/>
    <property type="project" value="InterPro"/>
</dbReference>
<evidence type="ECO:0000313" key="9">
    <source>
        <dbReference type="Proteomes" id="UP000207598"/>
    </source>
</evidence>
<keyword evidence="5 6" id="KW-0472">Membrane</keyword>
<dbReference type="SUPFAM" id="SSF81342">
    <property type="entry name" value="Transmembrane di-heme cytochromes"/>
    <property type="match status" value="1"/>
</dbReference>
<accession>A0A238K0M3</accession>